<reference evidence="2 3" key="1">
    <citation type="journal article" date="2009" name="J. Bacteriol.">
        <title>Genome sequences of three Agrobacterium biovars help elucidate the evolution of multichromosome genomes in bacteria.</title>
        <authorList>
            <person name="Slater S.C."/>
            <person name="Goldman B.S."/>
            <person name="Goodner B."/>
            <person name="Setubal J.C."/>
            <person name="Farrand S.K."/>
            <person name="Nester E.W."/>
            <person name="Burr T.J."/>
            <person name="Banta L."/>
            <person name="Dickerman A.W."/>
            <person name="Paulsen I."/>
            <person name="Otten L."/>
            <person name="Suen G."/>
            <person name="Welch R."/>
            <person name="Almeida N.F."/>
            <person name="Arnold F."/>
            <person name="Burton O.T."/>
            <person name="Du Z."/>
            <person name="Ewing A."/>
            <person name="Godsy E."/>
            <person name="Heisel S."/>
            <person name="Houmiel K.L."/>
            <person name="Jhaveri J."/>
            <person name="Lu J."/>
            <person name="Miller N.M."/>
            <person name="Norton S."/>
            <person name="Chen Q."/>
            <person name="Phoolcharoen W."/>
            <person name="Ohlin V."/>
            <person name="Ondrusek D."/>
            <person name="Pride N."/>
            <person name="Stricklin S.L."/>
            <person name="Sun J."/>
            <person name="Wheeler C."/>
            <person name="Wilson L."/>
            <person name="Zhu H."/>
            <person name="Wood D.W."/>
        </authorList>
    </citation>
    <scope>NUCLEOTIDE SEQUENCE [LARGE SCALE GENOMIC DNA]</scope>
    <source>
        <strain evidence="3">K84 / ATCC BAA-868</strain>
    </source>
</reference>
<name>B9JIT7_RHIR8</name>
<keyword evidence="1" id="KW-0472">Membrane</keyword>
<evidence type="ECO:0000313" key="3">
    <source>
        <dbReference type="Proteomes" id="UP000001600"/>
    </source>
</evidence>
<keyword evidence="1" id="KW-1133">Transmembrane helix</keyword>
<dbReference type="EMBL" id="CP000629">
    <property type="protein sequence ID" value="ACM29829.1"/>
    <property type="molecule type" value="Genomic_DNA"/>
</dbReference>
<organism evidence="2 3">
    <name type="scientific">Rhizobium rhizogenes (strain K84 / ATCC BAA-868)</name>
    <name type="common">Agrobacterium radiobacter</name>
    <dbReference type="NCBI Taxonomy" id="311403"/>
    <lineage>
        <taxon>Bacteria</taxon>
        <taxon>Pseudomonadati</taxon>
        <taxon>Pseudomonadota</taxon>
        <taxon>Alphaproteobacteria</taxon>
        <taxon>Hyphomicrobiales</taxon>
        <taxon>Rhizobiaceae</taxon>
        <taxon>Rhizobium/Agrobacterium group</taxon>
        <taxon>Rhizobium</taxon>
    </lineage>
</organism>
<dbReference type="HOGENOM" id="CLU_2550798_0_0_5"/>
<accession>B9JIT7</accession>
<protein>
    <submittedName>
        <fullName evidence="2">Uncharacterized protein</fullName>
    </submittedName>
</protein>
<evidence type="ECO:0000313" key="2">
    <source>
        <dbReference type="EMBL" id="ACM29829.1"/>
    </source>
</evidence>
<dbReference type="Proteomes" id="UP000001600">
    <property type="component" value="Chromosome 2"/>
</dbReference>
<evidence type="ECO:0000256" key="1">
    <source>
        <dbReference type="SAM" id="Phobius"/>
    </source>
</evidence>
<keyword evidence="1" id="KW-0812">Transmembrane</keyword>
<proteinExistence type="predicted"/>
<sequence>MPFHVFETAGSIVRTPVRGIGASLSNVVAGWLTNIGGYGLAYWVHGGVAAFAAAAFFAGYKSIAPTQKNDIGEADDLAVATP</sequence>
<dbReference type="AlphaFoldDB" id="B9JIT7"/>
<dbReference type="STRING" id="311403.Arad_8595"/>
<dbReference type="SUPFAM" id="SSF103473">
    <property type="entry name" value="MFS general substrate transporter"/>
    <property type="match status" value="1"/>
</dbReference>
<dbReference type="KEGG" id="ara:Arad_8595"/>
<feature type="transmembrane region" description="Helical" evidence="1">
    <location>
        <begin position="40"/>
        <end position="60"/>
    </location>
</feature>
<gene>
    <name evidence="2" type="ordered locus">Arad_8595</name>
</gene>
<dbReference type="InterPro" id="IPR036259">
    <property type="entry name" value="MFS_trans_sf"/>
</dbReference>